<reference evidence="1 2" key="1">
    <citation type="journal article" date="2019" name="Commun. Biol.">
        <title>The bagworm genome reveals a unique fibroin gene that provides high tensile strength.</title>
        <authorList>
            <person name="Kono N."/>
            <person name="Nakamura H."/>
            <person name="Ohtoshi R."/>
            <person name="Tomita M."/>
            <person name="Numata K."/>
            <person name="Arakawa K."/>
        </authorList>
    </citation>
    <scope>NUCLEOTIDE SEQUENCE [LARGE SCALE GENOMIC DNA]</scope>
</reference>
<dbReference type="EMBL" id="BGZK01000003">
    <property type="protein sequence ID" value="GBO99472.1"/>
    <property type="molecule type" value="Genomic_DNA"/>
</dbReference>
<dbReference type="Proteomes" id="UP000299102">
    <property type="component" value="Unassembled WGS sequence"/>
</dbReference>
<gene>
    <name evidence="1" type="ORF">EVAR_661_1</name>
</gene>
<dbReference type="Gene3D" id="3.30.420.10">
    <property type="entry name" value="Ribonuclease H-like superfamily/Ribonuclease H"/>
    <property type="match status" value="1"/>
</dbReference>
<dbReference type="AlphaFoldDB" id="A0A4C1SBD1"/>
<dbReference type="OrthoDB" id="10017160at2759"/>
<evidence type="ECO:0000313" key="2">
    <source>
        <dbReference type="Proteomes" id="UP000299102"/>
    </source>
</evidence>
<keyword evidence="2" id="KW-1185">Reference proteome</keyword>
<sequence length="90" mass="10677">MSQYNHRTQIFGDEKLCSRWIPHNLTETQKPDRITWCNAMLTRFKKVATNLVGHIVTDNERRIYRCNPKTKQQSTVCIYRNEPKPTKAAR</sequence>
<dbReference type="InterPro" id="IPR036397">
    <property type="entry name" value="RNaseH_sf"/>
</dbReference>
<comment type="caution">
    <text evidence="1">The sequence shown here is derived from an EMBL/GenBank/DDBJ whole genome shotgun (WGS) entry which is preliminary data.</text>
</comment>
<dbReference type="GO" id="GO:0003676">
    <property type="term" value="F:nucleic acid binding"/>
    <property type="evidence" value="ECO:0007669"/>
    <property type="project" value="InterPro"/>
</dbReference>
<name>A0A4C1SBD1_EUMVA</name>
<accession>A0A4C1SBD1</accession>
<organism evidence="1 2">
    <name type="scientific">Eumeta variegata</name>
    <name type="common">Bagworm moth</name>
    <name type="synonym">Eumeta japonica</name>
    <dbReference type="NCBI Taxonomy" id="151549"/>
    <lineage>
        <taxon>Eukaryota</taxon>
        <taxon>Metazoa</taxon>
        <taxon>Ecdysozoa</taxon>
        <taxon>Arthropoda</taxon>
        <taxon>Hexapoda</taxon>
        <taxon>Insecta</taxon>
        <taxon>Pterygota</taxon>
        <taxon>Neoptera</taxon>
        <taxon>Endopterygota</taxon>
        <taxon>Lepidoptera</taxon>
        <taxon>Glossata</taxon>
        <taxon>Ditrysia</taxon>
        <taxon>Tineoidea</taxon>
        <taxon>Psychidae</taxon>
        <taxon>Oiketicinae</taxon>
        <taxon>Eumeta</taxon>
    </lineage>
</organism>
<evidence type="ECO:0000313" key="1">
    <source>
        <dbReference type="EMBL" id="GBO99472.1"/>
    </source>
</evidence>
<proteinExistence type="predicted"/>
<protein>
    <submittedName>
        <fullName evidence="1">Uncharacterized protein</fullName>
    </submittedName>
</protein>